<dbReference type="Proteomes" id="UP001500902">
    <property type="component" value="Unassembled WGS sequence"/>
</dbReference>
<organism evidence="2 3">
    <name type="scientific">Nonomuraea antimicrobica</name>
    <dbReference type="NCBI Taxonomy" id="561173"/>
    <lineage>
        <taxon>Bacteria</taxon>
        <taxon>Bacillati</taxon>
        <taxon>Actinomycetota</taxon>
        <taxon>Actinomycetes</taxon>
        <taxon>Streptosporangiales</taxon>
        <taxon>Streptosporangiaceae</taxon>
        <taxon>Nonomuraea</taxon>
    </lineage>
</organism>
<comment type="caution">
    <text evidence="2">The sequence shown here is derived from an EMBL/GenBank/DDBJ whole genome shotgun (WGS) entry which is preliminary data.</text>
</comment>
<keyword evidence="3" id="KW-1185">Reference proteome</keyword>
<sequence>MCGYAGYAGVADRESLNGGGDIMLNMLRKMGIRSSHMYAAGTASILASFASWMLSRQYENEGIARADRWGIFIGEWAPTFMALGVGLAVEEMREQLNLVGIQEEEIPEQMRQPAGV</sequence>
<feature type="transmembrane region" description="Helical" evidence="1">
    <location>
        <begin position="36"/>
        <end position="54"/>
    </location>
</feature>
<evidence type="ECO:0000256" key="1">
    <source>
        <dbReference type="SAM" id="Phobius"/>
    </source>
</evidence>
<keyword evidence="1" id="KW-1133">Transmembrane helix</keyword>
<accession>A0ABP7BK77</accession>
<keyword evidence="1" id="KW-0812">Transmembrane</keyword>
<proteinExistence type="predicted"/>
<name>A0ABP7BK77_9ACTN</name>
<gene>
    <name evidence="2" type="ORF">GCM10022224_026530</name>
</gene>
<protein>
    <submittedName>
        <fullName evidence="2">Uncharacterized protein</fullName>
    </submittedName>
</protein>
<reference evidence="3" key="1">
    <citation type="journal article" date="2019" name="Int. J. Syst. Evol. Microbiol.">
        <title>The Global Catalogue of Microorganisms (GCM) 10K type strain sequencing project: providing services to taxonomists for standard genome sequencing and annotation.</title>
        <authorList>
            <consortium name="The Broad Institute Genomics Platform"/>
            <consortium name="The Broad Institute Genome Sequencing Center for Infectious Disease"/>
            <person name="Wu L."/>
            <person name="Ma J."/>
        </authorList>
    </citation>
    <scope>NUCLEOTIDE SEQUENCE [LARGE SCALE GENOMIC DNA]</scope>
    <source>
        <strain evidence="3">JCM 16904</strain>
    </source>
</reference>
<feature type="transmembrane region" description="Helical" evidence="1">
    <location>
        <begin position="69"/>
        <end position="89"/>
    </location>
</feature>
<evidence type="ECO:0000313" key="3">
    <source>
        <dbReference type="Proteomes" id="UP001500902"/>
    </source>
</evidence>
<dbReference type="EMBL" id="BAAAZP010000049">
    <property type="protein sequence ID" value="GAA3661693.1"/>
    <property type="molecule type" value="Genomic_DNA"/>
</dbReference>
<evidence type="ECO:0000313" key="2">
    <source>
        <dbReference type="EMBL" id="GAA3661693.1"/>
    </source>
</evidence>
<keyword evidence="1" id="KW-0472">Membrane</keyword>